<gene>
    <name evidence="2" type="ORF">SAMN02746065_10958</name>
</gene>
<dbReference type="InterPro" id="IPR036197">
    <property type="entry name" value="NarG-like_sf"/>
</dbReference>
<reference evidence="2 3" key="1">
    <citation type="submission" date="2017-04" db="EMBL/GenBank/DDBJ databases">
        <authorList>
            <person name="Afonso C.L."/>
            <person name="Miller P.J."/>
            <person name="Scott M.A."/>
            <person name="Spackman E."/>
            <person name="Goraichik I."/>
            <person name="Dimitrov K.M."/>
            <person name="Suarez D.L."/>
            <person name="Swayne D.E."/>
        </authorList>
    </citation>
    <scope>NUCLEOTIDE SEQUENCE [LARGE SCALE GENOMIC DNA]</scope>
    <source>
        <strain evidence="2 3">DSM 3385</strain>
    </source>
</reference>
<feature type="transmembrane region" description="Helical" evidence="1">
    <location>
        <begin position="194"/>
        <end position="215"/>
    </location>
</feature>
<keyword evidence="3" id="KW-1185">Reference proteome</keyword>
<proteinExistence type="predicted"/>
<sequence>MISLDLFHDFVRGPLALSAFLIFFTGTAYQVLRFFYLSQKIKKTTHNPFRLSPTTAVCAPPVKSTARRISFFKGTIAGVHPVMTVITSLFHTCLIAAPLFLLGHNNLIDESWGISFFSLPEGITDIMTVMVIGCSLFFLFRRIFSPRVRSITTLSDYLILLLTAMPFITGFLAFHQTTAYKPMIILHMLSGEIMLILLPFTKLVHMLFFFINRFLIPHENSFGRGTRTWYFGGPKFSFKRWYFGKKKFDIDNW</sequence>
<evidence type="ECO:0000313" key="2">
    <source>
        <dbReference type="EMBL" id="SMC75294.1"/>
    </source>
</evidence>
<dbReference type="EMBL" id="FWXY01000009">
    <property type="protein sequence ID" value="SMC75294.1"/>
    <property type="molecule type" value="Genomic_DNA"/>
</dbReference>
<dbReference type="SUPFAM" id="SSF103501">
    <property type="entry name" value="Respiratory nitrate reductase 1 gamma chain"/>
    <property type="match status" value="1"/>
</dbReference>
<keyword evidence="1" id="KW-0472">Membrane</keyword>
<protein>
    <submittedName>
        <fullName evidence="2">Nitrate reductase gamma subunit</fullName>
    </submittedName>
</protein>
<evidence type="ECO:0000313" key="3">
    <source>
        <dbReference type="Proteomes" id="UP000192418"/>
    </source>
</evidence>
<keyword evidence="1" id="KW-0812">Transmembrane</keyword>
<dbReference type="Gene3D" id="1.20.950.20">
    <property type="entry name" value="Transmembrane di-heme cytochromes, Chain C"/>
    <property type="match status" value="1"/>
</dbReference>
<keyword evidence="1" id="KW-1133">Transmembrane helix</keyword>
<dbReference type="AlphaFoldDB" id="A0A1W2BRE0"/>
<organism evidence="2 3">
    <name type="scientific">Desulfocicer vacuolatum DSM 3385</name>
    <dbReference type="NCBI Taxonomy" id="1121400"/>
    <lineage>
        <taxon>Bacteria</taxon>
        <taxon>Pseudomonadati</taxon>
        <taxon>Thermodesulfobacteriota</taxon>
        <taxon>Desulfobacteria</taxon>
        <taxon>Desulfobacterales</taxon>
        <taxon>Desulfobacteraceae</taxon>
        <taxon>Desulfocicer</taxon>
    </lineage>
</organism>
<feature type="transmembrane region" description="Helical" evidence="1">
    <location>
        <begin position="122"/>
        <end position="144"/>
    </location>
</feature>
<accession>A0A1W2BRE0</accession>
<dbReference type="Proteomes" id="UP000192418">
    <property type="component" value="Unassembled WGS sequence"/>
</dbReference>
<feature type="transmembrane region" description="Helical" evidence="1">
    <location>
        <begin position="156"/>
        <end position="174"/>
    </location>
</feature>
<dbReference type="RefSeq" id="WP_084068848.1">
    <property type="nucleotide sequence ID" value="NZ_FWXY01000009.1"/>
</dbReference>
<feature type="transmembrane region" description="Helical" evidence="1">
    <location>
        <begin position="77"/>
        <end position="102"/>
    </location>
</feature>
<name>A0A1W2BRE0_9BACT</name>
<feature type="transmembrane region" description="Helical" evidence="1">
    <location>
        <begin position="15"/>
        <end position="36"/>
    </location>
</feature>
<dbReference type="STRING" id="1121400.SAMN02746065_10958"/>
<evidence type="ECO:0000256" key="1">
    <source>
        <dbReference type="SAM" id="Phobius"/>
    </source>
</evidence>